<keyword evidence="7 12" id="KW-1133">Transmembrane helix</keyword>
<proteinExistence type="inferred from homology"/>
<feature type="compositionally biased region" description="Basic residues" evidence="11">
    <location>
        <begin position="293"/>
        <end position="302"/>
    </location>
</feature>
<evidence type="ECO:0000259" key="13">
    <source>
        <dbReference type="Pfam" id="PF01699"/>
    </source>
</evidence>
<evidence type="ECO:0000256" key="8">
    <source>
        <dbReference type="ARBA" id="ARBA00023065"/>
    </source>
</evidence>
<protein>
    <recommendedName>
        <fullName evidence="13">Sodium/calcium exchanger membrane region domain-containing protein</fullName>
    </recommendedName>
</protein>
<keyword evidence="3" id="KW-0050">Antiport</keyword>
<keyword evidence="6" id="KW-0769">Symport</keyword>
<keyword evidence="9 12" id="KW-0472">Membrane</keyword>
<evidence type="ECO:0000256" key="10">
    <source>
        <dbReference type="ARBA" id="ARBA00033627"/>
    </source>
</evidence>
<evidence type="ECO:0000256" key="2">
    <source>
        <dbReference type="ARBA" id="ARBA00005364"/>
    </source>
</evidence>
<evidence type="ECO:0000256" key="12">
    <source>
        <dbReference type="SAM" id="Phobius"/>
    </source>
</evidence>
<dbReference type="InterPro" id="IPR004481">
    <property type="entry name" value="K/Na/Ca-exchanger"/>
</dbReference>
<feature type="compositionally biased region" description="Polar residues" evidence="11">
    <location>
        <begin position="278"/>
        <end position="292"/>
    </location>
</feature>
<evidence type="ECO:0000256" key="3">
    <source>
        <dbReference type="ARBA" id="ARBA00022449"/>
    </source>
</evidence>
<dbReference type="EMBL" id="CABDUW010000107">
    <property type="protein sequence ID" value="VTJ58729.1"/>
    <property type="molecule type" value="Genomic_DNA"/>
</dbReference>
<dbReference type="InterPro" id="IPR044880">
    <property type="entry name" value="NCX_ion-bd_dom_sf"/>
</dbReference>
<feature type="region of interest" description="Disordered" evidence="11">
    <location>
        <begin position="211"/>
        <end position="302"/>
    </location>
</feature>
<dbReference type="Gene3D" id="1.20.1420.30">
    <property type="entry name" value="NCX, central ion-binding region"/>
    <property type="match status" value="1"/>
</dbReference>
<dbReference type="GO" id="GO:0015293">
    <property type="term" value="F:symporter activity"/>
    <property type="evidence" value="ECO:0007669"/>
    <property type="project" value="UniProtKB-KW"/>
</dbReference>
<dbReference type="GO" id="GO:0006874">
    <property type="term" value="P:intracellular calcium ion homeostasis"/>
    <property type="evidence" value="ECO:0007669"/>
    <property type="project" value="TreeGrafter"/>
</dbReference>
<feature type="region of interest" description="Disordered" evidence="11">
    <location>
        <begin position="1"/>
        <end position="38"/>
    </location>
</feature>
<dbReference type="GO" id="GO:0005886">
    <property type="term" value="C:plasma membrane"/>
    <property type="evidence" value="ECO:0007669"/>
    <property type="project" value="TreeGrafter"/>
</dbReference>
<comment type="catalytic activity">
    <reaction evidence="10">
        <text>Ca(2+)(out) + K(+)(out) + 4 Na(+)(in) = Ca(2+)(in) + K(+)(in) + 4 Na(+)(out)</text>
        <dbReference type="Rhea" id="RHEA:69967"/>
        <dbReference type="ChEBI" id="CHEBI:29101"/>
        <dbReference type="ChEBI" id="CHEBI:29103"/>
        <dbReference type="ChEBI" id="CHEBI:29108"/>
    </reaction>
</comment>
<dbReference type="GO" id="GO:0005262">
    <property type="term" value="F:calcium channel activity"/>
    <property type="evidence" value="ECO:0007669"/>
    <property type="project" value="TreeGrafter"/>
</dbReference>
<evidence type="ECO:0000256" key="1">
    <source>
        <dbReference type="ARBA" id="ARBA00004141"/>
    </source>
</evidence>
<comment type="subcellular location">
    <subcellularLocation>
        <location evidence="1">Membrane</location>
        <topology evidence="1">Multi-pass membrane protein</topology>
    </subcellularLocation>
</comment>
<evidence type="ECO:0000256" key="5">
    <source>
        <dbReference type="ARBA" id="ARBA00022692"/>
    </source>
</evidence>
<feature type="transmembrane region" description="Helical" evidence="12">
    <location>
        <begin position="135"/>
        <end position="156"/>
    </location>
</feature>
<dbReference type="GO" id="GO:0008273">
    <property type="term" value="F:calcium, potassium:sodium antiporter activity"/>
    <property type="evidence" value="ECO:0007669"/>
    <property type="project" value="TreeGrafter"/>
</dbReference>
<keyword evidence="15" id="KW-1185">Reference proteome</keyword>
<dbReference type="PANTHER" id="PTHR10846">
    <property type="entry name" value="SODIUM/POTASSIUM/CALCIUM EXCHANGER"/>
    <property type="match status" value="1"/>
</dbReference>
<keyword evidence="4" id="KW-0109">Calcium transport</keyword>
<dbReference type="Pfam" id="PF01699">
    <property type="entry name" value="Na_Ca_ex"/>
    <property type="match status" value="1"/>
</dbReference>
<evidence type="ECO:0000256" key="7">
    <source>
        <dbReference type="ARBA" id="ARBA00022989"/>
    </source>
</evidence>
<evidence type="ECO:0000256" key="6">
    <source>
        <dbReference type="ARBA" id="ARBA00022847"/>
    </source>
</evidence>
<evidence type="ECO:0000313" key="15">
    <source>
        <dbReference type="Proteomes" id="UP000335636"/>
    </source>
</evidence>
<evidence type="ECO:0000313" key="14">
    <source>
        <dbReference type="EMBL" id="VTJ58729.1"/>
    </source>
</evidence>
<dbReference type="InterPro" id="IPR004837">
    <property type="entry name" value="NaCa_Exmemb"/>
</dbReference>
<reference evidence="14" key="1">
    <citation type="submission" date="2019-04" db="EMBL/GenBank/DDBJ databases">
        <authorList>
            <person name="Alioto T."/>
            <person name="Alioto T."/>
        </authorList>
    </citation>
    <scope>NUCLEOTIDE SEQUENCE [LARGE SCALE GENOMIC DNA]</scope>
</reference>
<keyword evidence="4" id="KW-0813">Transport</keyword>
<evidence type="ECO:0000256" key="11">
    <source>
        <dbReference type="SAM" id="MobiDB-lite"/>
    </source>
</evidence>
<name>A0A5E4APZ1_MARMO</name>
<organism evidence="14 15">
    <name type="scientific">Marmota monax</name>
    <name type="common">Woodchuck</name>
    <dbReference type="NCBI Taxonomy" id="9995"/>
    <lineage>
        <taxon>Eukaryota</taxon>
        <taxon>Metazoa</taxon>
        <taxon>Chordata</taxon>
        <taxon>Craniata</taxon>
        <taxon>Vertebrata</taxon>
        <taxon>Euteleostomi</taxon>
        <taxon>Mammalia</taxon>
        <taxon>Eutheria</taxon>
        <taxon>Euarchontoglires</taxon>
        <taxon>Glires</taxon>
        <taxon>Rodentia</taxon>
        <taxon>Sciuromorpha</taxon>
        <taxon>Sciuridae</taxon>
        <taxon>Xerinae</taxon>
        <taxon>Marmotini</taxon>
        <taxon>Marmota</taxon>
    </lineage>
</organism>
<feature type="transmembrane region" description="Helical" evidence="12">
    <location>
        <begin position="104"/>
        <end position="123"/>
    </location>
</feature>
<sequence length="302" mass="32408">MAMSRHLCGPPAYIRGTEQGGRVSKESDPTKGKATYNPHPLPAGGQVMCPQQPIHEFPTDLFSNKERQHGAVLLHILGVRAREFSLGVFITHGDVGVGTIVGSAVFNILCIIGVCGLFAGQVVRLTWWAVCRDSVYYTLSVIVLIAFYLVFDFLGVTPPNVLLLEPGCTLCNDRIQTPPYDVSTVPSLTPDCGIAGEVRCPCHGGPRLDTGSGRGPALSLRRATSTDKTPYRGLPVGVPQAKDCARRHTTPGPLSSTTREGPGSGGTSPQRGDDPEQNEFTPSSTRPPTHQTFRGRPRQPDT</sequence>
<dbReference type="PANTHER" id="PTHR10846:SF21">
    <property type="entry name" value="SODIUM_POTASSIUM_CALCIUM EXCHANGER 4"/>
    <property type="match status" value="1"/>
</dbReference>
<gene>
    <name evidence="14" type="ORF">MONAX_5E019091</name>
</gene>
<dbReference type="Proteomes" id="UP000335636">
    <property type="component" value="Unassembled WGS sequence"/>
</dbReference>
<dbReference type="GO" id="GO:0007608">
    <property type="term" value="P:sensory perception of smell"/>
    <property type="evidence" value="ECO:0007669"/>
    <property type="project" value="TreeGrafter"/>
</dbReference>
<keyword evidence="4" id="KW-0106">Calcium</keyword>
<comment type="caution">
    <text evidence="14">The sequence shown here is derived from an EMBL/GenBank/DDBJ whole genome shotgun (WGS) entry which is preliminary data.</text>
</comment>
<feature type="domain" description="Sodium/calcium exchanger membrane region" evidence="13">
    <location>
        <begin position="91"/>
        <end position="152"/>
    </location>
</feature>
<comment type="similarity">
    <text evidence="2">Belongs to the Ca(2+):cation antiporter (CaCA) (TC 2.A.19) family. SLC24A subfamily.</text>
</comment>
<keyword evidence="8" id="KW-0406">Ion transport</keyword>
<dbReference type="AlphaFoldDB" id="A0A5E4APZ1"/>
<keyword evidence="5 12" id="KW-0812">Transmembrane</keyword>
<evidence type="ECO:0000256" key="4">
    <source>
        <dbReference type="ARBA" id="ARBA00022568"/>
    </source>
</evidence>
<evidence type="ECO:0000256" key="9">
    <source>
        <dbReference type="ARBA" id="ARBA00023136"/>
    </source>
</evidence>
<accession>A0A5E4APZ1</accession>